<evidence type="ECO:0000256" key="1">
    <source>
        <dbReference type="SAM" id="MobiDB-lite"/>
    </source>
</evidence>
<evidence type="ECO:0008006" key="4">
    <source>
        <dbReference type="Google" id="ProtNLM"/>
    </source>
</evidence>
<dbReference type="InterPro" id="IPR011051">
    <property type="entry name" value="RmlC_Cupin_sf"/>
</dbReference>
<dbReference type="InterPro" id="IPR014710">
    <property type="entry name" value="RmlC-like_jellyroll"/>
</dbReference>
<keyword evidence="3" id="KW-1185">Reference proteome</keyword>
<evidence type="ECO:0000313" key="3">
    <source>
        <dbReference type="Proteomes" id="UP000033874"/>
    </source>
</evidence>
<evidence type="ECO:0000313" key="2">
    <source>
        <dbReference type="EMBL" id="KKW91295.1"/>
    </source>
</evidence>
<dbReference type="EMBL" id="LBIC01000007">
    <property type="protein sequence ID" value="KKW91295.1"/>
    <property type="molecule type" value="Genomic_DNA"/>
</dbReference>
<dbReference type="PATRIC" id="fig|56193.3.peg.3599"/>
<accession>A0A0M3AN82</accession>
<dbReference type="RefSeq" id="WP_046764810.1">
    <property type="nucleotide sequence ID" value="NZ_LBIC01000007.1"/>
</dbReference>
<proteinExistence type="predicted"/>
<dbReference type="AlphaFoldDB" id="A0A0M3AN82"/>
<sequence length="338" mass="37686">MDHTRRDEPGFYNLLGLNRSRLDAPDILDGLNGSLMSADPRSGSRTFVLDLPPGWRGRTDAQLASLELFLLRGDLSLNGDRVGASGYVHVPQLCGGGELHSERGALALAFWNPNMPAFPFPYTRNRVVRPWEEQWVNSMPGCTGAMHKSLRKPDPVPHPTDEGFDGGPGGYIRFQYLEPGLIAAGEHVHHECFEEIILLQGDCFLVNEGQMGIGSVVVHPQEWYHAPFASRSGALILVHTDAPMGYPWPPRPYPEAEKLAQAYMDSAAWDVPTEHVCWHDHPIARMQEESSAYQAWRQGEGRNKWGDEDVGDKVPYMPGKQGTSSKFRASWTRKECGE</sequence>
<feature type="region of interest" description="Disordered" evidence="1">
    <location>
        <begin position="298"/>
        <end position="338"/>
    </location>
</feature>
<name>A0A0M3AN82_9SPHN</name>
<dbReference type="SUPFAM" id="SSF51182">
    <property type="entry name" value="RmlC-like cupins"/>
    <property type="match status" value="1"/>
</dbReference>
<gene>
    <name evidence="2" type="ORF">YP76_17185</name>
</gene>
<dbReference type="Gene3D" id="2.60.120.10">
    <property type="entry name" value="Jelly Rolls"/>
    <property type="match status" value="1"/>
</dbReference>
<reference evidence="2 3" key="1">
    <citation type="submission" date="2015-04" db="EMBL/GenBank/DDBJ databases">
        <title>Genome sequence of aromatic hydrocarbons-degrading Sphingobium chungbukense DJ77.</title>
        <authorList>
            <person name="Kim Y.-C."/>
            <person name="Chae J.-C."/>
        </authorList>
    </citation>
    <scope>NUCLEOTIDE SEQUENCE [LARGE SCALE GENOMIC DNA]</scope>
    <source>
        <strain evidence="2 3">DJ77</strain>
    </source>
</reference>
<organism evidence="2 3">
    <name type="scientific">Sphingobium chungbukense</name>
    <dbReference type="NCBI Taxonomy" id="56193"/>
    <lineage>
        <taxon>Bacteria</taxon>
        <taxon>Pseudomonadati</taxon>
        <taxon>Pseudomonadota</taxon>
        <taxon>Alphaproteobacteria</taxon>
        <taxon>Sphingomonadales</taxon>
        <taxon>Sphingomonadaceae</taxon>
        <taxon>Sphingobium</taxon>
    </lineage>
</organism>
<protein>
    <recommendedName>
        <fullName evidence="4">Cupin</fullName>
    </recommendedName>
</protein>
<dbReference type="Proteomes" id="UP000033874">
    <property type="component" value="Unassembled WGS sequence"/>
</dbReference>
<comment type="caution">
    <text evidence="2">The sequence shown here is derived from an EMBL/GenBank/DDBJ whole genome shotgun (WGS) entry which is preliminary data.</text>
</comment>